<name>A0A9R1W924_LACSA</name>
<accession>A0A9R1W924</accession>
<proteinExistence type="predicted"/>
<dbReference type="Proteomes" id="UP000235145">
    <property type="component" value="Unassembled WGS sequence"/>
</dbReference>
<dbReference type="AlphaFoldDB" id="A0A9R1W924"/>
<evidence type="ECO:0000313" key="2">
    <source>
        <dbReference type="Proteomes" id="UP000235145"/>
    </source>
</evidence>
<reference evidence="1 2" key="1">
    <citation type="journal article" date="2017" name="Nat. Commun.">
        <title>Genome assembly with in vitro proximity ligation data and whole-genome triplication in lettuce.</title>
        <authorList>
            <person name="Reyes-Chin-Wo S."/>
            <person name="Wang Z."/>
            <person name="Yang X."/>
            <person name="Kozik A."/>
            <person name="Arikit S."/>
            <person name="Song C."/>
            <person name="Xia L."/>
            <person name="Froenicke L."/>
            <person name="Lavelle D.O."/>
            <person name="Truco M.J."/>
            <person name="Xia R."/>
            <person name="Zhu S."/>
            <person name="Xu C."/>
            <person name="Xu H."/>
            <person name="Xu X."/>
            <person name="Cox K."/>
            <person name="Korf I."/>
            <person name="Meyers B.C."/>
            <person name="Michelmore R.W."/>
        </authorList>
    </citation>
    <scope>NUCLEOTIDE SEQUENCE [LARGE SCALE GENOMIC DNA]</scope>
    <source>
        <strain evidence="2">cv. Salinas</strain>
        <tissue evidence="1">Seedlings</tissue>
    </source>
</reference>
<comment type="caution">
    <text evidence="1">The sequence shown here is derived from an EMBL/GenBank/DDBJ whole genome shotgun (WGS) entry which is preliminary data.</text>
</comment>
<keyword evidence="2" id="KW-1185">Reference proteome</keyword>
<dbReference type="EMBL" id="NBSK02000002">
    <property type="protein sequence ID" value="KAJ0220816.1"/>
    <property type="molecule type" value="Genomic_DNA"/>
</dbReference>
<sequence length="196" mass="21903">MVKYAGTTWDELKHIRQAVGFLCLTYNSYTKSAPCNGMTHTGPTVFHQKVMMTEDSKIAVNSSFWLDDDSNIPFSVDDISKSMPQVDIGEPPPLICKNSATISNFNAPGVPIADMEFLDLCSGEQEALLLLKEETKVADFGHEYVEFVMHKLVEEELTLVNASSSREVARRKAIWRLSKEKLLIEFTELGPEGPQS</sequence>
<gene>
    <name evidence="1" type="ORF">LSAT_V11C200069940</name>
</gene>
<organism evidence="1 2">
    <name type="scientific">Lactuca sativa</name>
    <name type="common">Garden lettuce</name>
    <dbReference type="NCBI Taxonomy" id="4236"/>
    <lineage>
        <taxon>Eukaryota</taxon>
        <taxon>Viridiplantae</taxon>
        <taxon>Streptophyta</taxon>
        <taxon>Embryophyta</taxon>
        <taxon>Tracheophyta</taxon>
        <taxon>Spermatophyta</taxon>
        <taxon>Magnoliopsida</taxon>
        <taxon>eudicotyledons</taxon>
        <taxon>Gunneridae</taxon>
        <taxon>Pentapetalae</taxon>
        <taxon>asterids</taxon>
        <taxon>campanulids</taxon>
        <taxon>Asterales</taxon>
        <taxon>Asteraceae</taxon>
        <taxon>Cichorioideae</taxon>
        <taxon>Cichorieae</taxon>
        <taxon>Lactucinae</taxon>
        <taxon>Lactuca</taxon>
    </lineage>
</organism>
<evidence type="ECO:0000313" key="1">
    <source>
        <dbReference type="EMBL" id="KAJ0220816.1"/>
    </source>
</evidence>
<protein>
    <submittedName>
        <fullName evidence="1">Uncharacterized protein</fullName>
    </submittedName>
</protein>